<dbReference type="Pfam" id="PF11774">
    <property type="entry name" value="Lsr2"/>
    <property type="match status" value="1"/>
</dbReference>
<evidence type="ECO:0000259" key="2">
    <source>
        <dbReference type="Pfam" id="PF11774"/>
    </source>
</evidence>
<evidence type="ECO:0000259" key="3">
    <source>
        <dbReference type="Pfam" id="PF23359"/>
    </source>
</evidence>
<gene>
    <name evidence="4" type="ORF">F8377_08885</name>
</gene>
<feature type="domain" description="Lsr2 DNA-binding" evidence="3">
    <location>
        <begin position="74"/>
        <end position="108"/>
    </location>
</feature>
<dbReference type="InterPro" id="IPR036625">
    <property type="entry name" value="E3-bd_dom_sf"/>
</dbReference>
<evidence type="ECO:0000256" key="1">
    <source>
        <dbReference type="ARBA" id="ARBA00023125"/>
    </source>
</evidence>
<reference evidence="4 5" key="1">
    <citation type="submission" date="2019-10" db="EMBL/GenBank/DDBJ databases">
        <title>Corynebacterium sp novel species isolated from the respiratory tract of Marmot.</title>
        <authorList>
            <person name="Zhang G."/>
        </authorList>
    </citation>
    <scope>NUCLEOTIDE SEQUENCE [LARGE SCALE GENOMIC DNA]</scope>
    <source>
        <strain evidence="4 5">336</strain>
    </source>
</reference>
<evidence type="ECO:0000313" key="4">
    <source>
        <dbReference type="EMBL" id="KAB3520004.1"/>
    </source>
</evidence>
<protein>
    <submittedName>
        <fullName evidence="4">Lsr2 family protein</fullName>
    </submittedName>
</protein>
<name>A0ABQ6VCQ2_9CORY</name>
<comment type="caution">
    <text evidence="4">The sequence shown here is derived from an EMBL/GenBank/DDBJ whole genome shotgun (WGS) entry which is preliminary data.</text>
</comment>
<accession>A0ABQ6VCQ2</accession>
<organism evidence="4 5">
    <name type="scientific">Corynebacterium zhongnanshanii</name>
    <dbReference type="NCBI Taxonomy" id="2768834"/>
    <lineage>
        <taxon>Bacteria</taxon>
        <taxon>Bacillati</taxon>
        <taxon>Actinomycetota</taxon>
        <taxon>Actinomycetes</taxon>
        <taxon>Mycobacteriales</taxon>
        <taxon>Corynebacteriaceae</taxon>
        <taxon>Corynebacterium</taxon>
    </lineage>
</organism>
<dbReference type="Gene3D" id="3.30.60.230">
    <property type="entry name" value="Lsr2, dimerization domain"/>
    <property type="match status" value="1"/>
</dbReference>
<feature type="domain" description="Lsr2 dimerization" evidence="2">
    <location>
        <begin position="1"/>
        <end position="60"/>
    </location>
</feature>
<dbReference type="InterPro" id="IPR042261">
    <property type="entry name" value="Lsr2-like_dimerization"/>
</dbReference>
<dbReference type="Pfam" id="PF23359">
    <property type="entry name" value="Lsr2_DNA-bd"/>
    <property type="match status" value="1"/>
</dbReference>
<keyword evidence="5" id="KW-1185">Reference proteome</keyword>
<dbReference type="Gene3D" id="4.10.320.10">
    <property type="entry name" value="E3-binding domain"/>
    <property type="match status" value="1"/>
</dbReference>
<evidence type="ECO:0000313" key="5">
    <source>
        <dbReference type="Proteomes" id="UP000436181"/>
    </source>
</evidence>
<dbReference type="InterPro" id="IPR024412">
    <property type="entry name" value="Lsr2_dim_dom"/>
</dbReference>
<keyword evidence="1" id="KW-0238">DNA-binding</keyword>
<dbReference type="InterPro" id="IPR055370">
    <property type="entry name" value="Lsr2_DNA-bd"/>
</dbReference>
<dbReference type="RefSeq" id="WP_151844755.1">
    <property type="nucleotide sequence ID" value="NZ_WBZJ01000003.1"/>
</dbReference>
<dbReference type="EMBL" id="WBZJ01000003">
    <property type="protein sequence ID" value="KAB3520004.1"/>
    <property type="molecule type" value="Genomic_DNA"/>
</dbReference>
<sequence>MARREITQFFDDLDNSPLSESEVKVVEFSFRGNDYIIDLSEENAETFANVLQPYIQVARKKPATRGRATNRNKPQRNREIRAWAVANGIQVPARGRLSADIVARYDAAHS</sequence>
<dbReference type="Proteomes" id="UP000436181">
    <property type="component" value="Unassembled WGS sequence"/>
</dbReference>
<proteinExistence type="predicted"/>